<reference evidence="2" key="2">
    <citation type="submission" date="2023-02" db="EMBL/GenBank/DDBJ databases">
        <title>'Rhodoalgimonas zhirmunskyi' gen. nov., isolated from a red alga.</title>
        <authorList>
            <person name="Nedashkovskaya O.I."/>
            <person name="Otstavnykh N.Y."/>
            <person name="Bystritskaya E.P."/>
            <person name="Balabanova L.A."/>
            <person name="Isaeva M.P."/>
        </authorList>
    </citation>
    <scope>NUCLEOTIDE SEQUENCE</scope>
    <source>
        <strain evidence="2">KCTC 52189</strain>
    </source>
</reference>
<reference evidence="2" key="1">
    <citation type="submission" date="2022-07" db="EMBL/GenBank/DDBJ databases">
        <authorList>
            <person name="Otstavnykh N."/>
            <person name="Isaeva M."/>
            <person name="Bystritskaya E."/>
        </authorList>
    </citation>
    <scope>NUCLEOTIDE SEQUENCE</scope>
    <source>
        <strain evidence="2">KCTC 52189</strain>
    </source>
</reference>
<proteinExistence type="predicted"/>
<dbReference type="Proteomes" id="UP001226762">
    <property type="component" value="Unassembled WGS sequence"/>
</dbReference>
<evidence type="ECO:0000313" key="2">
    <source>
        <dbReference type="EMBL" id="MDQ2088800.1"/>
    </source>
</evidence>
<accession>A0AAE3WA80</accession>
<feature type="region of interest" description="Disordered" evidence="1">
    <location>
        <begin position="1"/>
        <end position="29"/>
    </location>
</feature>
<sequence>MSLAARAGLGEPGHITGYATENAKGDQPAKRWELSGNEWFFRTLPGARHQLIWSSTISAGWSIS</sequence>
<dbReference type="RefSeq" id="WP_306734063.1">
    <property type="nucleotide sequence ID" value="NZ_JANHAX010000001.1"/>
</dbReference>
<dbReference type="EMBL" id="JANHAX010000001">
    <property type="protein sequence ID" value="MDQ2088800.1"/>
    <property type="molecule type" value="Genomic_DNA"/>
</dbReference>
<organism evidence="2 3">
    <name type="scientific">Marimonas arenosa</name>
    <dbReference type="NCBI Taxonomy" id="1795305"/>
    <lineage>
        <taxon>Bacteria</taxon>
        <taxon>Pseudomonadati</taxon>
        <taxon>Pseudomonadota</taxon>
        <taxon>Alphaproteobacteria</taxon>
        <taxon>Rhodobacterales</taxon>
        <taxon>Paracoccaceae</taxon>
        <taxon>Marimonas</taxon>
    </lineage>
</organism>
<dbReference type="AlphaFoldDB" id="A0AAE3WA80"/>
<gene>
    <name evidence="2" type="ORF">NO357_02645</name>
</gene>
<evidence type="ECO:0000256" key="1">
    <source>
        <dbReference type="SAM" id="MobiDB-lite"/>
    </source>
</evidence>
<keyword evidence="3" id="KW-1185">Reference proteome</keyword>
<name>A0AAE3WA80_9RHOB</name>
<comment type="caution">
    <text evidence="2">The sequence shown here is derived from an EMBL/GenBank/DDBJ whole genome shotgun (WGS) entry which is preliminary data.</text>
</comment>
<protein>
    <submittedName>
        <fullName evidence="2">Uncharacterized protein</fullName>
    </submittedName>
</protein>
<evidence type="ECO:0000313" key="3">
    <source>
        <dbReference type="Proteomes" id="UP001226762"/>
    </source>
</evidence>